<dbReference type="FunFam" id="3.30.70.1230:FF:000033">
    <property type="entry name" value="Adenylate cyclase"/>
    <property type="match status" value="1"/>
</dbReference>
<evidence type="ECO:0000256" key="7">
    <source>
        <dbReference type="ARBA" id="ARBA00022723"/>
    </source>
</evidence>
<dbReference type="PROSITE" id="PS50005">
    <property type="entry name" value="TPR"/>
    <property type="match status" value="1"/>
</dbReference>
<dbReference type="EC" id="4.6.1.2" evidence="4"/>
<dbReference type="InterPro" id="IPR029787">
    <property type="entry name" value="Nucleotide_cyclase"/>
</dbReference>
<comment type="subunit">
    <text evidence="19">Homodimer. Can also exist as monomer.</text>
</comment>
<dbReference type="GO" id="GO:0035556">
    <property type="term" value="P:intracellular signal transduction"/>
    <property type="evidence" value="ECO:0007669"/>
    <property type="project" value="InterPro"/>
</dbReference>
<keyword evidence="8 24" id="KW-0732">Signal</keyword>
<evidence type="ECO:0000313" key="26">
    <source>
        <dbReference type="EMBL" id="SFF12004.1"/>
    </source>
</evidence>
<keyword evidence="13" id="KW-0115">cAMP biosynthesis</keyword>
<dbReference type="InterPro" id="IPR019734">
    <property type="entry name" value="TPR_rpt"/>
</dbReference>
<feature type="coiled-coil region" evidence="22">
    <location>
        <begin position="208"/>
        <end position="283"/>
    </location>
</feature>
<keyword evidence="7" id="KW-0479">Metal-binding</keyword>
<dbReference type="Gene3D" id="1.25.40.10">
    <property type="entry name" value="Tetratricopeptide repeat domain"/>
    <property type="match status" value="1"/>
</dbReference>
<evidence type="ECO:0000256" key="15">
    <source>
        <dbReference type="ARBA" id="ARBA00023239"/>
    </source>
</evidence>
<evidence type="ECO:0000256" key="10">
    <source>
        <dbReference type="ARBA" id="ARBA00022840"/>
    </source>
</evidence>
<dbReference type="InterPro" id="IPR011645">
    <property type="entry name" value="HNOB_dom_associated"/>
</dbReference>
<accession>A0A1I2G2S0</accession>
<dbReference type="OrthoDB" id="9806704at2"/>
<dbReference type="Gene3D" id="3.30.70.1230">
    <property type="entry name" value="Nucleotide cyclase"/>
    <property type="match status" value="1"/>
</dbReference>
<evidence type="ECO:0000256" key="22">
    <source>
        <dbReference type="SAM" id="Coils"/>
    </source>
</evidence>
<dbReference type="Proteomes" id="UP000199513">
    <property type="component" value="Unassembled WGS sequence"/>
</dbReference>
<dbReference type="SUPFAM" id="SSF48452">
    <property type="entry name" value="TPR-like"/>
    <property type="match status" value="1"/>
</dbReference>
<keyword evidence="15 21" id="KW-0456">Lyase</keyword>
<dbReference type="SMART" id="SM00028">
    <property type="entry name" value="TPR"/>
    <property type="match status" value="3"/>
</dbReference>
<keyword evidence="10" id="KW-0067">ATP-binding</keyword>
<feature type="coiled-coil region" evidence="22">
    <location>
        <begin position="317"/>
        <end position="354"/>
    </location>
</feature>
<evidence type="ECO:0000256" key="21">
    <source>
        <dbReference type="RuleBase" id="RU000405"/>
    </source>
</evidence>
<dbReference type="GO" id="GO:0006171">
    <property type="term" value="P:cAMP biosynthetic process"/>
    <property type="evidence" value="ECO:0007669"/>
    <property type="project" value="UniProtKB-KW"/>
</dbReference>
<dbReference type="PROSITE" id="PS00452">
    <property type="entry name" value="GUANYLATE_CYCLASE_1"/>
    <property type="match status" value="1"/>
</dbReference>
<evidence type="ECO:0000256" key="8">
    <source>
        <dbReference type="ARBA" id="ARBA00022729"/>
    </source>
</evidence>
<dbReference type="GO" id="GO:0046872">
    <property type="term" value="F:metal ion binding"/>
    <property type="evidence" value="ECO:0007669"/>
    <property type="project" value="UniProtKB-KW"/>
</dbReference>
<feature type="domain" description="Guanylate cyclase" evidence="25">
    <location>
        <begin position="379"/>
        <end position="510"/>
    </location>
</feature>
<dbReference type="GO" id="GO:0005524">
    <property type="term" value="F:ATP binding"/>
    <property type="evidence" value="ECO:0007669"/>
    <property type="project" value="UniProtKB-KW"/>
</dbReference>
<evidence type="ECO:0000256" key="5">
    <source>
        <dbReference type="ARBA" id="ARBA00021420"/>
    </source>
</evidence>
<feature type="signal peptide" evidence="24">
    <location>
        <begin position="1"/>
        <end position="28"/>
    </location>
</feature>
<evidence type="ECO:0000256" key="16">
    <source>
        <dbReference type="ARBA" id="ARBA00023293"/>
    </source>
</evidence>
<keyword evidence="14 23" id="KW-0472">Membrane</keyword>
<dbReference type="InterPro" id="IPR011990">
    <property type="entry name" value="TPR-like_helical_dom_sf"/>
</dbReference>
<name>A0A1I2G2S0_9BACT</name>
<evidence type="ECO:0000313" key="27">
    <source>
        <dbReference type="Proteomes" id="UP000199513"/>
    </source>
</evidence>
<evidence type="ECO:0000256" key="13">
    <source>
        <dbReference type="ARBA" id="ARBA00022998"/>
    </source>
</evidence>
<dbReference type="Pfam" id="PF07701">
    <property type="entry name" value="HNOBA"/>
    <property type="match status" value="1"/>
</dbReference>
<organism evidence="26 27">
    <name type="scientific">Thermoflexibacter ruber</name>
    <dbReference type="NCBI Taxonomy" id="1003"/>
    <lineage>
        <taxon>Bacteria</taxon>
        <taxon>Pseudomonadati</taxon>
        <taxon>Bacteroidota</taxon>
        <taxon>Cytophagia</taxon>
        <taxon>Cytophagales</taxon>
        <taxon>Thermoflexibacteraceae</taxon>
        <taxon>Thermoflexibacter</taxon>
    </lineage>
</organism>
<gene>
    <name evidence="26" type="ORF">SAMN04488541_101676</name>
</gene>
<dbReference type="GO" id="GO:0004016">
    <property type="term" value="F:adenylate cyclase activity"/>
    <property type="evidence" value="ECO:0007669"/>
    <property type="project" value="UniProtKB-EC"/>
</dbReference>
<dbReference type="PROSITE" id="PS50125">
    <property type="entry name" value="GUANYLATE_CYCLASE_2"/>
    <property type="match status" value="1"/>
</dbReference>
<evidence type="ECO:0000256" key="9">
    <source>
        <dbReference type="ARBA" id="ARBA00022741"/>
    </source>
</evidence>
<keyword evidence="27" id="KW-1185">Reference proteome</keyword>
<reference evidence="27" key="1">
    <citation type="submission" date="2016-10" db="EMBL/GenBank/DDBJ databases">
        <authorList>
            <person name="Varghese N."/>
            <person name="Submissions S."/>
        </authorList>
    </citation>
    <scope>NUCLEOTIDE SEQUENCE [LARGE SCALE GENOMIC DNA]</scope>
    <source>
        <strain>GEY</strain>
        <strain evidence="27">DSM 9560</strain>
    </source>
</reference>
<evidence type="ECO:0000259" key="25">
    <source>
        <dbReference type="PROSITE" id="PS50125"/>
    </source>
</evidence>
<dbReference type="InterPro" id="IPR018297">
    <property type="entry name" value="A/G_cyclase_CS"/>
</dbReference>
<comment type="subcellular location">
    <subcellularLocation>
        <location evidence="2">Membrane</location>
        <topology evidence="2">Single-pass type I membrane protein</topology>
    </subcellularLocation>
</comment>
<keyword evidence="12 23" id="KW-1133">Transmembrane helix</keyword>
<evidence type="ECO:0000256" key="19">
    <source>
        <dbReference type="ARBA" id="ARBA00064436"/>
    </source>
</evidence>
<dbReference type="GO" id="GO:0004383">
    <property type="term" value="F:guanylate cyclase activity"/>
    <property type="evidence" value="ECO:0007669"/>
    <property type="project" value="UniProtKB-EC"/>
</dbReference>
<protein>
    <recommendedName>
        <fullName evidence="5">Adenylate cyclase</fullName>
        <ecNumber evidence="3">4.6.1.1</ecNumber>
        <ecNumber evidence="4">4.6.1.2</ecNumber>
    </recommendedName>
    <alternativeName>
        <fullName evidence="17">ATP pyrophosphate-lyase</fullName>
    </alternativeName>
    <alternativeName>
        <fullName evidence="18">Adenylyl cyclase</fullName>
    </alternativeName>
</protein>
<evidence type="ECO:0000256" key="11">
    <source>
        <dbReference type="ARBA" id="ARBA00022842"/>
    </source>
</evidence>
<keyword evidence="20" id="KW-0802">TPR repeat</keyword>
<evidence type="ECO:0000256" key="23">
    <source>
        <dbReference type="SAM" id="Phobius"/>
    </source>
</evidence>
<evidence type="ECO:0000256" key="24">
    <source>
        <dbReference type="SAM" id="SignalP"/>
    </source>
</evidence>
<evidence type="ECO:0000256" key="18">
    <source>
        <dbReference type="ARBA" id="ARBA00032637"/>
    </source>
</evidence>
<dbReference type="RefSeq" id="WP_091544903.1">
    <property type="nucleotide sequence ID" value="NZ_FONY01000016.1"/>
</dbReference>
<dbReference type="EMBL" id="FONY01000016">
    <property type="protein sequence ID" value="SFF12004.1"/>
    <property type="molecule type" value="Genomic_DNA"/>
</dbReference>
<evidence type="ECO:0000256" key="1">
    <source>
        <dbReference type="ARBA" id="ARBA00001593"/>
    </source>
</evidence>
<proteinExistence type="inferred from homology"/>
<dbReference type="AlphaFoldDB" id="A0A1I2G2S0"/>
<dbReference type="Pfam" id="PF00211">
    <property type="entry name" value="Guanylate_cyc"/>
    <property type="match status" value="1"/>
</dbReference>
<evidence type="ECO:0000256" key="20">
    <source>
        <dbReference type="PROSITE-ProRule" id="PRU00339"/>
    </source>
</evidence>
<comment type="similarity">
    <text evidence="21">Belongs to the adenylyl cyclase class-4/guanylyl cyclase family.</text>
</comment>
<dbReference type="InterPro" id="IPR001054">
    <property type="entry name" value="A/G_cyclase"/>
</dbReference>
<comment type="catalytic activity">
    <reaction evidence="1">
        <text>ATP = 3',5'-cyclic AMP + diphosphate</text>
        <dbReference type="Rhea" id="RHEA:15389"/>
        <dbReference type="ChEBI" id="CHEBI:30616"/>
        <dbReference type="ChEBI" id="CHEBI:33019"/>
        <dbReference type="ChEBI" id="CHEBI:58165"/>
        <dbReference type="EC" id="4.6.1.1"/>
    </reaction>
</comment>
<dbReference type="EC" id="4.6.1.1" evidence="3"/>
<feature type="chain" id="PRO_5011554978" description="Adenylate cyclase" evidence="24">
    <location>
        <begin position="29"/>
        <end position="559"/>
    </location>
</feature>
<evidence type="ECO:0000256" key="4">
    <source>
        <dbReference type="ARBA" id="ARBA00012202"/>
    </source>
</evidence>
<dbReference type="PANTHER" id="PTHR11920:SF335">
    <property type="entry name" value="GUANYLATE CYCLASE"/>
    <property type="match status" value="1"/>
</dbReference>
<dbReference type="InterPro" id="IPR050401">
    <property type="entry name" value="Cyclic_nucleotide_synthase"/>
</dbReference>
<dbReference type="SUPFAM" id="SSF55073">
    <property type="entry name" value="Nucleotide cyclase"/>
    <property type="match status" value="1"/>
</dbReference>
<feature type="transmembrane region" description="Helical" evidence="23">
    <location>
        <begin position="289"/>
        <end position="310"/>
    </location>
</feature>
<dbReference type="Gene3D" id="6.10.250.780">
    <property type="match status" value="1"/>
</dbReference>
<evidence type="ECO:0000256" key="14">
    <source>
        <dbReference type="ARBA" id="ARBA00023136"/>
    </source>
</evidence>
<keyword evidence="11" id="KW-0460">Magnesium</keyword>
<keyword evidence="9" id="KW-0547">Nucleotide-binding</keyword>
<dbReference type="SMART" id="SM00044">
    <property type="entry name" value="CYCc"/>
    <property type="match status" value="1"/>
</dbReference>
<sequence length="559" mass="64074">MQNIYSTFAKTYFCCLFYLLITSASCFAQDEASARLEAMVQRGESKNAVNEALRIAKSLHEQRQDHNALTYYLKAVEIAEKSNDLALRAKAHEELGDAYYRLNDADKAIRNFNAAAQYYASVGAVQAQTFVINRIGYTEKNKKGNIDAAIAHFKRSLQIAQQNNIFASQLKSYELLASAYDEKKDSYNAQVYRKSYDQLKNTPNSDKIDKYESELQATKQQLEQIRASNETQKRELQYKIQNIEKEKNKLNIELTLQADSLERANYEAKMAEARAVAVAEEKKRTQTQLYFSLGGIVLLLVFSVFLFSLYRSRNIANKKLAEQHIQLKKQAEELERKGKELQKEKEKSERLLLNILPAKVAEELKENNYAAPRYYEMVTVLFTDFKGFTSIAEKMTPDQIVKELNMIFSEFDRICKEYRLEKIKTIGDAYMCAGGIPEPNTTNHIDAVNAAMEMQNYMRVLAEKRQAAGEHYFELRLGINTGPIVAGVVGESKFAYDIWGDTVNLASRMESGGEPGRVNISGNTYELVKDYFDCTYRGKINVKNKGDVDMYFVNYKKWW</sequence>
<feature type="repeat" description="TPR" evidence="20">
    <location>
        <begin position="89"/>
        <end position="122"/>
    </location>
</feature>
<dbReference type="GO" id="GO:0005886">
    <property type="term" value="C:plasma membrane"/>
    <property type="evidence" value="ECO:0007669"/>
    <property type="project" value="UniProtKB-ARBA"/>
</dbReference>
<dbReference type="STRING" id="1003.SAMN04488541_101676"/>
<dbReference type="PANTHER" id="PTHR11920">
    <property type="entry name" value="GUANYLYL CYCLASE"/>
    <property type="match status" value="1"/>
</dbReference>
<keyword evidence="16" id="KW-0141">cGMP biosynthesis</keyword>
<keyword evidence="6 23" id="KW-0812">Transmembrane</keyword>
<keyword evidence="22" id="KW-0175">Coiled coil</keyword>
<evidence type="ECO:0000256" key="12">
    <source>
        <dbReference type="ARBA" id="ARBA00022989"/>
    </source>
</evidence>
<dbReference type="CDD" id="cd07302">
    <property type="entry name" value="CHD"/>
    <property type="match status" value="1"/>
</dbReference>
<evidence type="ECO:0000256" key="6">
    <source>
        <dbReference type="ARBA" id="ARBA00022692"/>
    </source>
</evidence>
<evidence type="ECO:0000256" key="2">
    <source>
        <dbReference type="ARBA" id="ARBA00004479"/>
    </source>
</evidence>
<evidence type="ECO:0000256" key="17">
    <source>
        <dbReference type="ARBA" id="ARBA00032597"/>
    </source>
</evidence>
<evidence type="ECO:0000256" key="3">
    <source>
        <dbReference type="ARBA" id="ARBA00012201"/>
    </source>
</evidence>